<feature type="compositionally biased region" description="Basic and acidic residues" evidence="1">
    <location>
        <begin position="75"/>
        <end position="84"/>
    </location>
</feature>
<gene>
    <name evidence="3" type="ORF">URODEC1_LOCUS110885</name>
</gene>
<dbReference type="Proteomes" id="UP001497457">
    <property type="component" value="Chromosome 8b"/>
</dbReference>
<protein>
    <recommendedName>
        <fullName evidence="2">DUF6598 domain-containing protein</fullName>
    </recommendedName>
</protein>
<dbReference type="AlphaFoldDB" id="A0ABC9G0L9"/>
<evidence type="ECO:0000313" key="4">
    <source>
        <dbReference type="Proteomes" id="UP001497457"/>
    </source>
</evidence>
<reference evidence="3" key="1">
    <citation type="submission" date="2024-10" db="EMBL/GenBank/DDBJ databases">
        <authorList>
            <person name="Ryan C."/>
        </authorList>
    </citation>
    <scope>NUCLEOTIDE SEQUENCE [LARGE SCALE GENOMIC DNA]</scope>
</reference>
<sequence>MSCRKGDGEKVSSSSKSNKDSIPPMENLPAEVISHRERRRRLFAKGSADWISHGDYMRSMSGKERETDDEEDEWESRKSETPMRMEVAEEGCALRTEEEEEEEEEQKKADLKMIRLDESSWMTVDVFRRQWNKLWSGSYGSFEDTTEIPPMQFTDKPAPTYSCYPIDTVQVFSVKLAASRGRLQPQFDVFGMVAIRDPVDHNRNIIFQRSRDDCQTFTIEDPYLVLTGPTRAVMFITSCPVVIEVDLKVKGATESEDECLGPLVMPVVCFTALHSRLLNYEYTSKLSTLEFTLGHINSSVEATIFVRVIHGTWPDGLRGVFAAFTTGIYDGFAFLEKRVTGIGHERIVLLDSKDEKLPITGDGKIKLSRRVVSVETSGKMIVRVKALDGDKLVEKETSFDPFQAGSSNGELEFSFCKMEATVFWSLIAQYS</sequence>
<feature type="region of interest" description="Disordered" evidence="1">
    <location>
        <begin position="54"/>
        <end position="84"/>
    </location>
</feature>
<feature type="region of interest" description="Disordered" evidence="1">
    <location>
        <begin position="1"/>
        <end position="33"/>
    </location>
</feature>
<evidence type="ECO:0000256" key="1">
    <source>
        <dbReference type="SAM" id="MobiDB-lite"/>
    </source>
</evidence>
<dbReference type="PANTHER" id="PTHR33065:SF153">
    <property type="entry name" value="DUF6598 DOMAIN-CONTAINING PROTEIN"/>
    <property type="match status" value="1"/>
</dbReference>
<proteinExistence type="predicted"/>
<accession>A0ABC9G0L9</accession>
<organism evidence="3 4">
    <name type="scientific">Urochloa decumbens</name>
    <dbReference type="NCBI Taxonomy" id="240449"/>
    <lineage>
        <taxon>Eukaryota</taxon>
        <taxon>Viridiplantae</taxon>
        <taxon>Streptophyta</taxon>
        <taxon>Embryophyta</taxon>
        <taxon>Tracheophyta</taxon>
        <taxon>Spermatophyta</taxon>
        <taxon>Magnoliopsida</taxon>
        <taxon>Liliopsida</taxon>
        <taxon>Poales</taxon>
        <taxon>Poaceae</taxon>
        <taxon>PACMAD clade</taxon>
        <taxon>Panicoideae</taxon>
        <taxon>Panicodae</taxon>
        <taxon>Paniceae</taxon>
        <taxon>Melinidinae</taxon>
        <taxon>Urochloa</taxon>
    </lineage>
</organism>
<dbReference type="InterPro" id="IPR046533">
    <property type="entry name" value="DUF6598"/>
</dbReference>
<feature type="domain" description="DUF6598" evidence="2">
    <location>
        <begin position="168"/>
        <end position="422"/>
    </location>
</feature>
<dbReference type="EMBL" id="OZ075118">
    <property type="protein sequence ID" value="CAL5085054.1"/>
    <property type="molecule type" value="Genomic_DNA"/>
</dbReference>
<dbReference type="PANTHER" id="PTHR33065">
    <property type="entry name" value="OS07G0486400 PROTEIN"/>
    <property type="match status" value="1"/>
</dbReference>
<name>A0ABC9G0L9_9POAL</name>
<feature type="compositionally biased region" description="Basic and acidic residues" evidence="1">
    <location>
        <begin position="1"/>
        <end position="10"/>
    </location>
</feature>
<evidence type="ECO:0000259" key="2">
    <source>
        <dbReference type="Pfam" id="PF20241"/>
    </source>
</evidence>
<keyword evidence="4" id="KW-1185">Reference proteome</keyword>
<evidence type="ECO:0000313" key="3">
    <source>
        <dbReference type="EMBL" id="CAL5085054.1"/>
    </source>
</evidence>
<dbReference type="Pfam" id="PF20241">
    <property type="entry name" value="DUF6598"/>
    <property type="match status" value="1"/>
</dbReference>